<evidence type="ECO:0000313" key="4">
    <source>
        <dbReference type="Proteomes" id="UP000002026"/>
    </source>
</evidence>
<dbReference type="KEGG" id="shi:Shel_25630"/>
<accession>C7N2R2</accession>
<evidence type="ECO:0000313" key="3">
    <source>
        <dbReference type="EMBL" id="ACV23570.1"/>
    </source>
</evidence>
<keyword evidence="4" id="KW-1185">Reference proteome</keyword>
<keyword evidence="2" id="KW-0472">Membrane</keyword>
<sequence length="259" mass="27539">MDERGYAGNGGIEGPRRGAVPHRGPRNVLTVAAVAIVAIPVLVLGGCVYSCAVVPSSPLDQPMSVSMVLDAHPGEVPANAEWRDTIAEADSAAEGGQDVLVVEDYPDSGEALVVQPSGSPKCPAIRMDKYVYEEGRYAVTGFWGASQAQPGKRASPIEPLYDYTTAEVAANSLSSCLSMDSHVAFGVSMDPSVHDLTIGGVSPTWVREIDLDGETCYVWCYEDMDVRAMFYAAGVDASDFTLREVIDGLDIRVGDEAPY</sequence>
<dbReference type="HOGENOM" id="CLU_1077049_0_0_11"/>
<feature type="transmembrane region" description="Helical" evidence="2">
    <location>
        <begin position="28"/>
        <end position="54"/>
    </location>
</feature>
<dbReference type="RefSeq" id="WP_012799668.1">
    <property type="nucleotide sequence ID" value="NC_013165.1"/>
</dbReference>
<name>C7N2R2_SLAHD</name>
<dbReference type="EMBL" id="CP001684">
    <property type="protein sequence ID" value="ACV23570.1"/>
    <property type="molecule type" value="Genomic_DNA"/>
</dbReference>
<proteinExistence type="predicted"/>
<keyword evidence="2" id="KW-0812">Transmembrane</keyword>
<evidence type="ECO:0000256" key="2">
    <source>
        <dbReference type="SAM" id="Phobius"/>
    </source>
</evidence>
<gene>
    <name evidence="3" type="ordered locus">Shel_25630</name>
</gene>
<organism evidence="3 4">
    <name type="scientific">Slackia heliotrinireducens (strain ATCC 29202 / DSM 20476 / NCTC 11029 / RHS 1)</name>
    <name type="common">Peptococcus heliotrinreducens</name>
    <dbReference type="NCBI Taxonomy" id="471855"/>
    <lineage>
        <taxon>Bacteria</taxon>
        <taxon>Bacillati</taxon>
        <taxon>Actinomycetota</taxon>
        <taxon>Coriobacteriia</taxon>
        <taxon>Eggerthellales</taxon>
        <taxon>Eggerthellaceae</taxon>
        <taxon>Slackia</taxon>
    </lineage>
</organism>
<reference evidence="3 4" key="1">
    <citation type="journal article" date="2009" name="Stand. Genomic Sci.">
        <title>Complete genome sequence of Slackia heliotrinireducens type strain (RHS 1).</title>
        <authorList>
            <person name="Pukall R."/>
            <person name="Lapidus A."/>
            <person name="Nolan M."/>
            <person name="Copeland A."/>
            <person name="Glavina Del Rio T."/>
            <person name="Lucas S."/>
            <person name="Chen F."/>
            <person name="Tice H."/>
            <person name="Cheng J.F."/>
            <person name="Chertkov O."/>
            <person name="Bruce D."/>
            <person name="Goodwin L."/>
            <person name="Kuske C."/>
            <person name="Brettin T."/>
            <person name="Detter J.C."/>
            <person name="Han C."/>
            <person name="Pitluck S."/>
            <person name="Pati A."/>
            <person name="Mavrommatis K."/>
            <person name="Ivanova N."/>
            <person name="Ovchinnikova G."/>
            <person name="Chen A."/>
            <person name="Palaniappan K."/>
            <person name="Schneider S."/>
            <person name="Rohde M."/>
            <person name="Chain P."/>
            <person name="D'haeseleer P."/>
            <person name="Goker M."/>
            <person name="Bristow J."/>
            <person name="Eisen J.A."/>
            <person name="Markowitz V."/>
            <person name="Kyrpides N.C."/>
            <person name="Klenk H.P."/>
            <person name="Hugenholtz P."/>
        </authorList>
    </citation>
    <scope>NUCLEOTIDE SEQUENCE [LARGE SCALE GENOMIC DNA]</scope>
    <source>
        <strain evidence="4">ATCC 29202 / DSM 20476 / NCTC 11029 / RHS 1</strain>
    </source>
</reference>
<dbReference type="eggNOG" id="ENOG5030RW4">
    <property type="taxonomic scope" value="Bacteria"/>
</dbReference>
<protein>
    <submittedName>
        <fullName evidence="3">Uncharacterized protein</fullName>
    </submittedName>
</protein>
<dbReference type="AlphaFoldDB" id="C7N2R2"/>
<dbReference type="Proteomes" id="UP000002026">
    <property type="component" value="Chromosome"/>
</dbReference>
<evidence type="ECO:0000256" key="1">
    <source>
        <dbReference type="SAM" id="MobiDB-lite"/>
    </source>
</evidence>
<feature type="region of interest" description="Disordered" evidence="1">
    <location>
        <begin position="1"/>
        <end position="21"/>
    </location>
</feature>
<keyword evidence="2" id="KW-1133">Transmembrane helix</keyword>